<comment type="similarity">
    <text evidence="1">Belongs to the ABC transporter superfamily.</text>
</comment>
<dbReference type="Gene3D" id="3.40.50.300">
    <property type="entry name" value="P-loop containing nucleotide triphosphate hydrolases"/>
    <property type="match status" value="2"/>
</dbReference>
<dbReference type="PROSITE" id="PS50893">
    <property type="entry name" value="ABC_TRANSPORTER_2"/>
    <property type="match status" value="2"/>
</dbReference>
<dbReference type="InterPro" id="IPR050319">
    <property type="entry name" value="ABC_transp_ATP-bind"/>
</dbReference>
<evidence type="ECO:0000256" key="1">
    <source>
        <dbReference type="ARBA" id="ARBA00005417"/>
    </source>
</evidence>
<dbReference type="SMART" id="SM00382">
    <property type="entry name" value="AAA"/>
    <property type="match status" value="2"/>
</dbReference>
<evidence type="ECO:0000256" key="2">
    <source>
        <dbReference type="ARBA" id="ARBA00022448"/>
    </source>
</evidence>
<dbReference type="PROSITE" id="PS00211">
    <property type="entry name" value="ABC_TRANSPORTER_1"/>
    <property type="match status" value="2"/>
</dbReference>
<accession>A0A6J5IQ15</accession>
<feature type="domain" description="ABC transporter" evidence="8">
    <location>
        <begin position="375"/>
        <end position="613"/>
    </location>
</feature>
<dbReference type="CDD" id="cd03257">
    <property type="entry name" value="ABC_NikE_OppD_transporters"/>
    <property type="match status" value="2"/>
</dbReference>
<dbReference type="EMBL" id="CABWIL020000004">
    <property type="protein sequence ID" value="CAB3961501.1"/>
    <property type="molecule type" value="Genomic_DNA"/>
</dbReference>
<dbReference type="RefSeq" id="WP_175220376.1">
    <property type="nucleotide sequence ID" value="NZ_CABWIL020000004.1"/>
</dbReference>
<gene>
    <name evidence="9" type="ORF">BLA3211_01243</name>
</gene>
<keyword evidence="4" id="KW-0472">Membrane</keyword>
<evidence type="ECO:0000256" key="6">
    <source>
        <dbReference type="ARBA" id="ARBA00022840"/>
    </source>
</evidence>
<keyword evidence="6 9" id="KW-0067">ATP-binding</keyword>
<dbReference type="GO" id="GO:0005524">
    <property type="term" value="F:ATP binding"/>
    <property type="evidence" value="ECO:0007669"/>
    <property type="project" value="UniProtKB-KW"/>
</dbReference>
<evidence type="ECO:0000313" key="10">
    <source>
        <dbReference type="Proteomes" id="UP000494301"/>
    </source>
</evidence>
<evidence type="ECO:0000256" key="5">
    <source>
        <dbReference type="ARBA" id="ARBA00022741"/>
    </source>
</evidence>
<organism evidence="9 10">
    <name type="scientific">Burkholderia aenigmatica</name>
    <dbReference type="NCBI Taxonomy" id="2015348"/>
    <lineage>
        <taxon>Bacteria</taxon>
        <taxon>Pseudomonadati</taxon>
        <taxon>Pseudomonadota</taxon>
        <taxon>Betaproteobacteria</taxon>
        <taxon>Burkholderiales</taxon>
        <taxon>Burkholderiaceae</taxon>
        <taxon>Burkholderia</taxon>
        <taxon>Burkholderia cepacia complex</taxon>
    </lineage>
</organism>
<dbReference type="InterPro" id="IPR003593">
    <property type="entry name" value="AAA+_ATPase"/>
</dbReference>
<proteinExistence type="inferred from homology"/>
<feature type="region of interest" description="Disordered" evidence="7">
    <location>
        <begin position="1"/>
        <end position="34"/>
    </location>
</feature>
<protein>
    <submittedName>
        <fullName evidence="9">ABC transporter ATP-binding protein</fullName>
    </submittedName>
</protein>
<dbReference type="GO" id="GO:0015833">
    <property type="term" value="P:peptide transport"/>
    <property type="evidence" value="ECO:0007669"/>
    <property type="project" value="InterPro"/>
</dbReference>
<dbReference type="InterPro" id="IPR013563">
    <property type="entry name" value="Oligopep_ABC_C"/>
</dbReference>
<evidence type="ECO:0000256" key="4">
    <source>
        <dbReference type="ARBA" id="ARBA00022519"/>
    </source>
</evidence>
<dbReference type="PANTHER" id="PTHR43776:SF7">
    <property type="entry name" value="D,D-DIPEPTIDE TRANSPORT ATP-BINDING PROTEIN DDPF-RELATED"/>
    <property type="match status" value="1"/>
</dbReference>
<dbReference type="SUPFAM" id="SSF52540">
    <property type="entry name" value="P-loop containing nucleoside triphosphate hydrolases"/>
    <property type="match status" value="2"/>
</dbReference>
<dbReference type="InterPro" id="IPR003439">
    <property type="entry name" value="ABC_transporter-like_ATP-bd"/>
</dbReference>
<keyword evidence="5" id="KW-0547">Nucleotide-binding</keyword>
<dbReference type="InterPro" id="IPR017871">
    <property type="entry name" value="ABC_transporter-like_CS"/>
</dbReference>
<keyword evidence="3" id="KW-1003">Cell membrane</keyword>
<dbReference type="Pfam" id="PF08352">
    <property type="entry name" value="oligo_HPY"/>
    <property type="match status" value="2"/>
</dbReference>
<keyword evidence="2" id="KW-0813">Transport</keyword>
<dbReference type="NCBIfam" id="TIGR01727">
    <property type="entry name" value="oligo_HPY"/>
    <property type="match status" value="1"/>
</dbReference>
<dbReference type="GO" id="GO:0055085">
    <property type="term" value="P:transmembrane transport"/>
    <property type="evidence" value="ECO:0007669"/>
    <property type="project" value="UniProtKB-ARBA"/>
</dbReference>
<dbReference type="AlphaFoldDB" id="A0A6J5IQ15"/>
<keyword evidence="4" id="KW-0997">Cell inner membrane</keyword>
<dbReference type="Proteomes" id="UP000494301">
    <property type="component" value="Unassembled WGS sequence"/>
</dbReference>
<evidence type="ECO:0000259" key="8">
    <source>
        <dbReference type="PROSITE" id="PS50893"/>
    </source>
</evidence>
<dbReference type="PANTHER" id="PTHR43776">
    <property type="entry name" value="TRANSPORT ATP-BINDING PROTEIN"/>
    <property type="match status" value="1"/>
</dbReference>
<dbReference type="InterPro" id="IPR027417">
    <property type="entry name" value="P-loop_NTPase"/>
</dbReference>
<evidence type="ECO:0000256" key="7">
    <source>
        <dbReference type="SAM" id="MobiDB-lite"/>
    </source>
</evidence>
<name>A0A6J5IQ15_9BURK</name>
<evidence type="ECO:0000313" key="9">
    <source>
        <dbReference type="EMBL" id="CAB3961501.1"/>
    </source>
</evidence>
<reference evidence="9 10" key="1">
    <citation type="submission" date="2020-04" db="EMBL/GenBank/DDBJ databases">
        <authorList>
            <person name="Depoorter E."/>
        </authorList>
    </citation>
    <scope>NUCLEOTIDE SEQUENCE [LARGE SCALE GENOMIC DNA]</scope>
    <source>
        <strain evidence="9 10">BCC0217</strain>
    </source>
</reference>
<sequence length="622" mass="65210">MAHRPETQCDEAANHEAANHEASNDTRAPDTNDADTRVVAPRLRVEGLRVALADGTPIVDDIDLSVAAGEVLGIVGESGSGKSTIGVALLGHARRGARIAAGRVRIDGTDASGAGAHIAYVPQDPSTALNPVHRIGVPLREMLDVHATRFDAHARRARLADVLAEAGLPGDDAFLERFPHQLSGGQQQRVLLALAFIARPRVIVLDEPTTALDVTTQRHVLATVRALCSRHGVAGVYISHDLAALAVVADRVAVLVAGRIVEHGPLARVLAAPAHPYSRALLAAVPDVRARVPLVAPADGAASAGLRERPTGCAFAPRCASRVAACVDAFPVETTLAPGHRVRCVQPQTIPLAGRRVPTDAAARPAGADDPAPLLAARRIDVVRGARRILHGVSLDLPAGACVALVGESGSGKTTFARVLAGLTPDADGALAYRGAPLPFDTARRTAAARREIQYIFQNPARALNPRHTVGEILRTAARHAFGESTAHADARARAALERVALRADALAQLPRVLSGGERQRVAIARALITEPRVLVCDEITSALDVSVQAAVLTLLKRLQRDGLAILFVTHDLGVVRAIADRVAVLRDGRIVEAGDAADVLDAPATSYTRTLLDDTPSLAAM</sequence>
<feature type="domain" description="ABC transporter" evidence="8">
    <location>
        <begin position="43"/>
        <end position="282"/>
    </location>
</feature>
<dbReference type="Pfam" id="PF00005">
    <property type="entry name" value="ABC_tran"/>
    <property type="match status" value="2"/>
</dbReference>
<dbReference type="GO" id="GO:0016887">
    <property type="term" value="F:ATP hydrolysis activity"/>
    <property type="evidence" value="ECO:0007669"/>
    <property type="project" value="InterPro"/>
</dbReference>
<evidence type="ECO:0000256" key="3">
    <source>
        <dbReference type="ARBA" id="ARBA00022475"/>
    </source>
</evidence>